<feature type="compositionally biased region" description="Gly residues" evidence="1">
    <location>
        <begin position="40"/>
        <end position="57"/>
    </location>
</feature>
<evidence type="ECO:0000313" key="2">
    <source>
        <dbReference type="EMBL" id="WTS10057.1"/>
    </source>
</evidence>
<reference evidence="2" key="1">
    <citation type="submission" date="2022-10" db="EMBL/GenBank/DDBJ databases">
        <title>The complete genomes of actinobacterial strains from the NBC collection.</title>
        <authorList>
            <person name="Joergensen T.S."/>
            <person name="Alvarez Arevalo M."/>
            <person name="Sterndorff E.B."/>
            <person name="Faurdal D."/>
            <person name="Vuksanovic O."/>
            <person name="Mourched A.-S."/>
            <person name="Charusanti P."/>
            <person name="Shaw S."/>
            <person name="Blin K."/>
            <person name="Weber T."/>
        </authorList>
    </citation>
    <scope>NUCLEOTIDE SEQUENCE</scope>
    <source>
        <strain evidence="2">NBC_00119</strain>
    </source>
</reference>
<accession>A0AAU1TZX9</accession>
<name>A0AAU1TZX9_9ACTN</name>
<organism evidence="2">
    <name type="scientific">Streptomyces sp. NBC_00119</name>
    <dbReference type="NCBI Taxonomy" id="2975659"/>
    <lineage>
        <taxon>Bacteria</taxon>
        <taxon>Bacillati</taxon>
        <taxon>Actinomycetota</taxon>
        <taxon>Actinomycetes</taxon>
        <taxon>Kitasatosporales</taxon>
        <taxon>Streptomycetaceae</taxon>
        <taxon>Streptomyces</taxon>
    </lineage>
</organism>
<sequence length="140" mass="14712">MATEPEWGPVEQTDVRAARTAINAYLNRTDSASEQQLGGAAAGRGGSSALEGDGGAAARGDRRIDDATAERIAREAWDAVQAVTPSPPDPETDAGPAQNRKEPKEVAERRKQAIAVVRGLQQLGYHLDEKLLPGPDMAAG</sequence>
<dbReference type="AlphaFoldDB" id="A0AAU1TZX9"/>
<feature type="region of interest" description="Disordered" evidence="1">
    <location>
        <begin position="79"/>
        <end position="109"/>
    </location>
</feature>
<protein>
    <submittedName>
        <fullName evidence="2">Uncharacterized protein</fullName>
    </submittedName>
</protein>
<evidence type="ECO:0000256" key="1">
    <source>
        <dbReference type="SAM" id="MobiDB-lite"/>
    </source>
</evidence>
<proteinExistence type="predicted"/>
<feature type="region of interest" description="Disordered" evidence="1">
    <location>
        <begin position="28"/>
        <end position="62"/>
    </location>
</feature>
<feature type="compositionally biased region" description="Basic and acidic residues" evidence="1">
    <location>
        <begin position="99"/>
        <end position="109"/>
    </location>
</feature>
<gene>
    <name evidence="2" type="ORF">OHU69_02475</name>
</gene>
<dbReference type="EMBL" id="CP108195">
    <property type="protein sequence ID" value="WTS10057.1"/>
    <property type="molecule type" value="Genomic_DNA"/>
</dbReference>